<keyword evidence="7" id="KW-0408">Iron</keyword>
<keyword evidence="8" id="KW-0805">Transcription regulation</keyword>
<feature type="binding site" evidence="11">
    <location>
        <position position="137"/>
    </location>
    <ligand>
        <name>Zn(2+)</name>
        <dbReference type="ChEBI" id="CHEBI:29105"/>
    </ligand>
</feature>
<dbReference type="Gene3D" id="1.10.10.10">
    <property type="entry name" value="Winged helix-like DNA-binding domain superfamily/Winged helix DNA-binding domain"/>
    <property type="match status" value="1"/>
</dbReference>
<keyword evidence="3" id="KW-0963">Cytoplasm</keyword>
<evidence type="ECO:0000256" key="2">
    <source>
        <dbReference type="ARBA" id="ARBA00007957"/>
    </source>
</evidence>
<dbReference type="PANTHER" id="PTHR33202">
    <property type="entry name" value="ZINC UPTAKE REGULATION PROTEIN"/>
    <property type="match status" value="1"/>
</dbReference>
<evidence type="ECO:0000256" key="7">
    <source>
        <dbReference type="ARBA" id="ARBA00023004"/>
    </source>
</evidence>
<keyword evidence="9" id="KW-0238">DNA-binding</keyword>
<dbReference type="PANTHER" id="PTHR33202:SF18">
    <property type="entry name" value="TRANSCRIPTIONAL REGULATOR FURA"/>
    <property type="match status" value="1"/>
</dbReference>
<dbReference type="EMBL" id="NMVO01000003">
    <property type="protein sequence ID" value="OYO16456.1"/>
    <property type="molecule type" value="Genomic_DNA"/>
</dbReference>
<dbReference type="GO" id="GO:1900376">
    <property type="term" value="P:regulation of secondary metabolite biosynthetic process"/>
    <property type="evidence" value="ECO:0007669"/>
    <property type="project" value="TreeGrafter"/>
</dbReference>
<dbReference type="GO" id="GO:0008270">
    <property type="term" value="F:zinc ion binding"/>
    <property type="evidence" value="ECO:0007669"/>
    <property type="project" value="TreeGrafter"/>
</dbReference>
<evidence type="ECO:0000256" key="6">
    <source>
        <dbReference type="ARBA" id="ARBA00022833"/>
    </source>
</evidence>
<evidence type="ECO:0000256" key="3">
    <source>
        <dbReference type="ARBA" id="ARBA00022490"/>
    </source>
</evidence>
<gene>
    <name evidence="12" type="ORF">CGZ94_04565</name>
</gene>
<name>A0A255GPG5_9ACTN</name>
<dbReference type="InterPro" id="IPR036390">
    <property type="entry name" value="WH_DNA-bd_sf"/>
</dbReference>
<dbReference type="CDD" id="cd07153">
    <property type="entry name" value="Fur_like"/>
    <property type="match status" value="1"/>
</dbReference>
<feature type="binding site" evidence="11">
    <location>
        <position position="134"/>
    </location>
    <ligand>
        <name>Zn(2+)</name>
        <dbReference type="ChEBI" id="CHEBI:29105"/>
    </ligand>
</feature>
<dbReference type="GO" id="GO:0000976">
    <property type="term" value="F:transcription cis-regulatory region binding"/>
    <property type="evidence" value="ECO:0007669"/>
    <property type="project" value="TreeGrafter"/>
</dbReference>
<comment type="caution">
    <text evidence="12">The sequence shown here is derived from an EMBL/GenBank/DDBJ whole genome shotgun (WGS) entry which is preliminary data.</text>
</comment>
<keyword evidence="5 11" id="KW-0479">Metal-binding</keyword>
<dbReference type="GO" id="GO:0003700">
    <property type="term" value="F:DNA-binding transcription factor activity"/>
    <property type="evidence" value="ECO:0007669"/>
    <property type="project" value="InterPro"/>
</dbReference>
<proteinExistence type="inferred from homology"/>
<evidence type="ECO:0000313" key="13">
    <source>
        <dbReference type="Proteomes" id="UP000215896"/>
    </source>
</evidence>
<evidence type="ECO:0000256" key="5">
    <source>
        <dbReference type="ARBA" id="ARBA00022723"/>
    </source>
</evidence>
<dbReference type="Gene3D" id="3.30.1490.190">
    <property type="match status" value="1"/>
</dbReference>
<dbReference type="GO" id="GO:0045892">
    <property type="term" value="P:negative regulation of DNA-templated transcription"/>
    <property type="evidence" value="ECO:0007669"/>
    <property type="project" value="TreeGrafter"/>
</dbReference>
<comment type="similarity">
    <text evidence="2">Belongs to the Fur family.</text>
</comment>
<dbReference type="SUPFAM" id="SSF46785">
    <property type="entry name" value="Winged helix' DNA-binding domain"/>
    <property type="match status" value="1"/>
</dbReference>
<evidence type="ECO:0000313" key="12">
    <source>
        <dbReference type="EMBL" id="OYO16456.1"/>
    </source>
</evidence>
<evidence type="ECO:0000256" key="9">
    <source>
        <dbReference type="ARBA" id="ARBA00023125"/>
    </source>
</evidence>
<evidence type="ECO:0000256" key="8">
    <source>
        <dbReference type="ARBA" id="ARBA00023015"/>
    </source>
</evidence>
<sequence>MTATSDLPQQLRAAGLHVTRPRVAVLAAVARNPHADTGSILTATREELPTVSHQTVYDCLGALTGAGLLRRIQPAGSVARYETRTGDNHHHLVCAGCGAVEDVDCAVGHTPCLTAEDDHGFRIHQAEVTYWGHCPACQSAEPG</sequence>
<dbReference type="OrthoDB" id="5242893at2"/>
<dbReference type="Proteomes" id="UP000215896">
    <property type="component" value="Unassembled WGS sequence"/>
</dbReference>
<dbReference type="InterPro" id="IPR036388">
    <property type="entry name" value="WH-like_DNA-bd_sf"/>
</dbReference>
<keyword evidence="10" id="KW-0804">Transcription</keyword>
<evidence type="ECO:0000256" key="1">
    <source>
        <dbReference type="ARBA" id="ARBA00004496"/>
    </source>
</evidence>
<dbReference type="InterPro" id="IPR002481">
    <property type="entry name" value="FUR"/>
</dbReference>
<dbReference type="InterPro" id="IPR043135">
    <property type="entry name" value="Fur_C"/>
</dbReference>
<dbReference type="RefSeq" id="WP_094400611.1">
    <property type="nucleotide sequence ID" value="NZ_NMVL01000009.1"/>
</dbReference>
<feature type="binding site" evidence="11">
    <location>
        <position position="97"/>
    </location>
    <ligand>
        <name>Zn(2+)</name>
        <dbReference type="ChEBI" id="CHEBI:29105"/>
    </ligand>
</feature>
<evidence type="ECO:0000256" key="10">
    <source>
        <dbReference type="ARBA" id="ARBA00023163"/>
    </source>
</evidence>
<dbReference type="Pfam" id="PF01475">
    <property type="entry name" value="FUR"/>
    <property type="match status" value="1"/>
</dbReference>
<dbReference type="AlphaFoldDB" id="A0A255GPG5"/>
<keyword evidence="6 11" id="KW-0862">Zinc</keyword>
<feature type="binding site" evidence="11">
    <location>
        <position position="94"/>
    </location>
    <ligand>
        <name>Zn(2+)</name>
        <dbReference type="ChEBI" id="CHEBI:29105"/>
    </ligand>
</feature>
<comment type="cofactor">
    <cofactor evidence="11">
        <name>Zn(2+)</name>
        <dbReference type="ChEBI" id="CHEBI:29105"/>
    </cofactor>
    <text evidence="11">Binds 1 zinc ion per subunit.</text>
</comment>
<comment type="subcellular location">
    <subcellularLocation>
        <location evidence="1">Cytoplasm</location>
    </subcellularLocation>
</comment>
<reference evidence="12 13" key="1">
    <citation type="submission" date="2017-07" db="EMBL/GenBank/DDBJ databases">
        <title>Draft whole genome sequences of clinical Proprionibacteriaceae strains.</title>
        <authorList>
            <person name="Bernier A.-M."/>
            <person name="Bernard K."/>
            <person name="Domingo M.-C."/>
        </authorList>
    </citation>
    <scope>NUCLEOTIDE SEQUENCE [LARGE SCALE GENOMIC DNA]</scope>
    <source>
        <strain evidence="12 13">NML 030167</strain>
    </source>
</reference>
<protein>
    <submittedName>
        <fullName evidence="12">Transcriptional repressor</fullName>
    </submittedName>
</protein>
<organism evidence="12 13">
    <name type="scientific">Enemella evansiae</name>
    <dbReference type="NCBI Taxonomy" id="2016499"/>
    <lineage>
        <taxon>Bacteria</taxon>
        <taxon>Bacillati</taxon>
        <taxon>Actinomycetota</taxon>
        <taxon>Actinomycetes</taxon>
        <taxon>Propionibacteriales</taxon>
        <taxon>Propionibacteriaceae</taxon>
        <taxon>Enemella</taxon>
    </lineage>
</organism>
<evidence type="ECO:0000256" key="11">
    <source>
        <dbReference type="PIRSR" id="PIRSR602481-1"/>
    </source>
</evidence>
<accession>A0A255GPG5</accession>
<evidence type="ECO:0000256" key="4">
    <source>
        <dbReference type="ARBA" id="ARBA00022491"/>
    </source>
</evidence>
<keyword evidence="4" id="KW-0678">Repressor</keyword>
<dbReference type="GO" id="GO:0005737">
    <property type="term" value="C:cytoplasm"/>
    <property type="evidence" value="ECO:0007669"/>
    <property type="project" value="UniProtKB-SubCell"/>
</dbReference>
<keyword evidence="13" id="KW-1185">Reference proteome</keyword>